<evidence type="ECO:0000256" key="1">
    <source>
        <dbReference type="SAM" id="MobiDB-lite"/>
    </source>
</evidence>
<feature type="compositionally biased region" description="Low complexity" evidence="1">
    <location>
        <begin position="443"/>
        <end position="452"/>
    </location>
</feature>
<evidence type="ECO:0000313" key="4">
    <source>
        <dbReference type="EMBL" id="BBP42383.1"/>
    </source>
</evidence>
<keyword evidence="2" id="KW-1133">Transmembrane helix</keyword>
<dbReference type="GO" id="GO:0005886">
    <property type="term" value="C:plasma membrane"/>
    <property type="evidence" value="ECO:0007669"/>
    <property type="project" value="TreeGrafter"/>
</dbReference>
<dbReference type="InterPro" id="IPR052894">
    <property type="entry name" value="AsmA-related"/>
</dbReference>
<keyword evidence="2" id="KW-0812">Transmembrane</keyword>
<dbReference type="Pfam" id="PF05170">
    <property type="entry name" value="AsmA"/>
    <property type="match status" value="2"/>
</dbReference>
<proteinExistence type="predicted"/>
<sequence length="734" mass="80838">MTYQTRVWIQRFTLVSMVLPLLVALGFVSAMLFMDFNQYKPQLVKLISDKTGYQARIDGDLKVGLLPFSLTLHEVGIKNPAGFHAPDLAAIEAVQVQLSLWALFVDKTLRLQGVELEGAHLNLEMLVDGKSNWQGIKSLSFLTDDAAKQQKVSLGLEPLAEGLRYAAVADQEVPLAAPAPSPEQSLINFWMFDSLTLHNSQVLFQVYEAGLPEPKQMVLSNIDLMAFDVAPNKPFQSSLSMTLHSSDLPQTWHLEGLTTLNVDASLKTWQFNNWNARIRLNLPAEMQVPEMHLTSEGEALRLDFAQQRWVLQKGLMTMSPAKVALDMQGRWGLEGFYEGHLKAENFNVPKWLRHIGLPSLNFVNDKALTQVAGEFDFKANAEESSLRNLALTVDGATLVGQVWQNQDASKTSKTLGFDLDINDLDMDIYQVRHIQAAKEGADKSAASNAQSNAKDDKALPSAAQSTEVLNATYLPLALPIETLRSLNAQGQLTLGKLKIWQHRFEAVDIHVSAKEGQLALAPLDAQMYQGQLQSKLQLDVSGKTPAYVWQGKMKGLDLSAFLQEGWQNAQVSGVYDGYFDLRTQGVNAQLLRQNMNGQFSAYVKQGAVKGIDLNKLLSGQTSGAKDATAFKELVVDGKIKNGIYGLQKLTLISDRFKGSGFGQVDLVSGAVKAQVNGLVITPPPSLPNLAGMEVPIQLQGPLAKVRWSVDLKGLLNHPGNQERLLKEVSRLFES</sequence>
<dbReference type="AlphaFoldDB" id="A0A6F8PJV4"/>
<dbReference type="RefSeq" id="WP_173289764.1">
    <property type="nucleotide sequence ID" value="NZ_AP021888.1"/>
</dbReference>
<protein>
    <submittedName>
        <fullName evidence="4">Cell envelope biogenesis protein AsmA</fullName>
    </submittedName>
</protein>
<keyword evidence="2" id="KW-0472">Membrane</keyword>
<dbReference type="KEGG" id="tzo:THMIRHAT_01290"/>
<evidence type="ECO:0000256" key="2">
    <source>
        <dbReference type="SAM" id="Phobius"/>
    </source>
</evidence>
<dbReference type="GO" id="GO:0090313">
    <property type="term" value="P:regulation of protein targeting to membrane"/>
    <property type="evidence" value="ECO:0007669"/>
    <property type="project" value="TreeGrafter"/>
</dbReference>
<accession>A0A6F8PJV4</accession>
<evidence type="ECO:0000259" key="3">
    <source>
        <dbReference type="Pfam" id="PF05170"/>
    </source>
</evidence>
<feature type="domain" description="AsmA" evidence="3">
    <location>
        <begin position="14"/>
        <end position="151"/>
    </location>
</feature>
<feature type="transmembrane region" description="Helical" evidence="2">
    <location>
        <begin position="12"/>
        <end position="34"/>
    </location>
</feature>
<dbReference type="PANTHER" id="PTHR30441">
    <property type="entry name" value="DUF748 DOMAIN-CONTAINING PROTEIN"/>
    <property type="match status" value="1"/>
</dbReference>
<evidence type="ECO:0000313" key="5">
    <source>
        <dbReference type="Proteomes" id="UP000501466"/>
    </source>
</evidence>
<feature type="region of interest" description="Disordered" evidence="1">
    <location>
        <begin position="440"/>
        <end position="460"/>
    </location>
</feature>
<dbReference type="Proteomes" id="UP000501466">
    <property type="component" value="Chromosome"/>
</dbReference>
<dbReference type="EMBL" id="AP021888">
    <property type="protein sequence ID" value="BBP42383.1"/>
    <property type="molecule type" value="Genomic_DNA"/>
</dbReference>
<reference evidence="5" key="1">
    <citation type="submission" date="2019-11" db="EMBL/GenBank/DDBJ databases">
        <title>Isolation and characterization of two novel species in the genus Thiomicrorhabdus.</title>
        <authorList>
            <person name="Mochizuki J."/>
            <person name="Kojima H."/>
            <person name="Fukui M."/>
        </authorList>
    </citation>
    <scope>NUCLEOTIDE SEQUENCE [LARGE SCALE GENOMIC DNA]</scope>
    <source>
        <strain evidence="5">AkT22</strain>
    </source>
</reference>
<feature type="domain" description="AsmA" evidence="3">
    <location>
        <begin position="348"/>
        <end position="648"/>
    </location>
</feature>
<dbReference type="InterPro" id="IPR007844">
    <property type="entry name" value="AsmA"/>
</dbReference>
<gene>
    <name evidence="4" type="ORF">THMIRHAT_01290</name>
</gene>
<dbReference type="PANTHER" id="PTHR30441:SF4">
    <property type="entry name" value="PROTEIN ASMA"/>
    <property type="match status" value="1"/>
</dbReference>
<keyword evidence="5" id="KW-1185">Reference proteome</keyword>
<organism evidence="4 5">
    <name type="scientific">Thiosulfativibrio zosterae</name>
    <dbReference type="NCBI Taxonomy" id="2675053"/>
    <lineage>
        <taxon>Bacteria</taxon>
        <taxon>Pseudomonadati</taxon>
        <taxon>Pseudomonadota</taxon>
        <taxon>Gammaproteobacteria</taxon>
        <taxon>Thiotrichales</taxon>
        <taxon>Piscirickettsiaceae</taxon>
        <taxon>Thiosulfativibrio</taxon>
    </lineage>
</organism>
<name>A0A6F8PJV4_9GAMM</name>